<dbReference type="InterPro" id="IPR014790">
    <property type="entry name" value="MutL_C"/>
</dbReference>
<dbReference type="OrthoDB" id="429932at2759"/>
<protein>
    <submittedName>
        <fullName evidence="3">DNA mismatch repair protein</fullName>
    </submittedName>
</protein>
<evidence type="ECO:0000313" key="4">
    <source>
        <dbReference type="Proteomes" id="UP000008698"/>
    </source>
</evidence>
<dbReference type="GeneID" id="9531636"/>
<dbReference type="Pfam" id="PF08676">
    <property type="entry name" value="MutL_C"/>
    <property type="match status" value="1"/>
</dbReference>
<dbReference type="STRING" id="526221.C9SJN4"/>
<dbReference type="GO" id="GO:0005524">
    <property type="term" value="F:ATP binding"/>
    <property type="evidence" value="ECO:0007669"/>
    <property type="project" value="InterPro"/>
</dbReference>
<dbReference type="KEGG" id="val:VDBG_05757"/>
<sequence length="637" mass="70795">MAVRVKQRPSTMDKTALDRDFNNLVHDVVAVSLACAADVNLHVRDSGARNTVRLRPSPADTSVNDPPTRISRVLVQSGLADDVSYGTWVAVGGSTSSLSVKGSISLNAVATRRAQFISFGIHPMAGGQGYGSLYEDANRVFANSDFENDKFSESQSKDTMPRKDLKSKRGLERWPMFSFRVESTAPSPHNRSFEDILEQPRRLSQISDLIKIICFEFLKKHQFRPRALSSGRNLKRQASRSDSTTIAKRAKTASSSQSRSRTSTPAPRTASPFDLWERVKVGKARQLMPKLNAYEAQSLPLPLIPPVTVLETPRAPGGRSPFVDKEGRLLEKPFHEIGLPPSLSKQDSRGLQPPVIKNTPKEAAERLSGENQSDVHLSDTRPLSVQTDGMSKVFSKCIRIRRDKTCEEPSEWLSGLLGSWKNPVFPATEAPIHHMEEVTATAGTEVKCGGHGLGSSSVEMSSIKLQGQLSKQSLRDADVVSQVDKKFILVKLRQETSSKFFREAGNNTMLVVVDQHAADERCKLEALMKGYFVLDNNAVLRAETMVLSAPLTFELSSKECELLRRRTSHFEDWGIIYIITSTAQTSGSAQLSTIEVRSLPPSILKRCMDEPKLLVDLLRHEVWRLEERRHMHSTVSL</sequence>
<dbReference type="RefSeq" id="XP_003004644.1">
    <property type="nucleotide sequence ID" value="XM_003004598.1"/>
</dbReference>
<dbReference type="Gene3D" id="3.30.1540.20">
    <property type="entry name" value="MutL, C-terminal domain, dimerisation subdomain"/>
    <property type="match status" value="1"/>
</dbReference>
<dbReference type="PANTHER" id="PTHR10073:SF47">
    <property type="entry name" value="DNA MISMATCH REPAIR PROTEIN MLH3"/>
    <property type="match status" value="1"/>
</dbReference>
<feature type="region of interest" description="Disordered" evidence="1">
    <location>
        <begin position="362"/>
        <end position="384"/>
    </location>
</feature>
<feature type="domain" description="MutL C-terminal dimerisation" evidence="2">
    <location>
        <begin position="479"/>
        <end position="633"/>
    </location>
</feature>
<dbReference type="OMA" id="INIHRID"/>
<dbReference type="InterPro" id="IPR037198">
    <property type="entry name" value="MutL_C_sf"/>
</dbReference>
<organism evidence="4">
    <name type="scientific">Verticillium alfalfae (strain VaMs.102 / ATCC MYA-4576 / FGSC 10136)</name>
    <name type="common">Verticillium wilt of alfalfa</name>
    <name type="synonym">Verticillium albo-atrum</name>
    <dbReference type="NCBI Taxonomy" id="526221"/>
    <lineage>
        <taxon>Eukaryota</taxon>
        <taxon>Fungi</taxon>
        <taxon>Dikarya</taxon>
        <taxon>Ascomycota</taxon>
        <taxon>Pezizomycotina</taxon>
        <taxon>Sordariomycetes</taxon>
        <taxon>Hypocreomycetidae</taxon>
        <taxon>Glomerellales</taxon>
        <taxon>Plectosphaerellaceae</taxon>
        <taxon>Verticillium</taxon>
    </lineage>
</organism>
<dbReference type="GO" id="GO:0016887">
    <property type="term" value="F:ATP hydrolysis activity"/>
    <property type="evidence" value="ECO:0007669"/>
    <property type="project" value="InterPro"/>
</dbReference>
<dbReference type="InterPro" id="IPR038973">
    <property type="entry name" value="MutL/Mlh/Pms-like"/>
</dbReference>
<proteinExistence type="predicted"/>
<keyword evidence="4" id="KW-1185">Reference proteome</keyword>
<evidence type="ECO:0000256" key="1">
    <source>
        <dbReference type="SAM" id="MobiDB-lite"/>
    </source>
</evidence>
<dbReference type="AlphaFoldDB" id="C9SJN4"/>
<dbReference type="SMART" id="SM00853">
    <property type="entry name" value="MutL_C"/>
    <property type="match status" value="1"/>
</dbReference>
<accession>C9SJN4</accession>
<dbReference type="GO" id="GO:0140664">
    <property type="term" value="F:ATP-dependent DNA damage sensor activity"/>
    <property type="evidence" value="ECO:0007669"/>
    <property type="project" value="InterPro"/>
</dbReference>
<feature type="compositionally biased region" description="Polar residues" evidence="1">
    <location>
        <begin position="369"/>
        <end position="384"/>
    </location>
</feature>
<dbReference type="InterPro" id="IPR042120">
    <property type="entry name" value="MutL_C_dimsub"/>
</dbReference>
<evidence type="ECO:0000259" key="2">
    <source>
        <dbReference type="SMART" id="SM00853"/>
    </source>
</evidence>
<name>C9SJN4_VERA1</name>
<dbReference type="eggNOG" id="KOG1977">
    <property type="taxonomic scope" value="Eukaryota"/>
</dbReference>
<dbReference type="GO" id="GO:0006298">
    <property type="term" value="P:mismatch repair"/>
    <property type="evidence" value="ECO:0007669"/>
    <property type="project" value="InterPro"/>
</dbReference>
<dbReference type="EMBL" id="DS985219">
    <property type="protein sequence ID" value="EEY19648.1"/>
    <property type="molecule type" value="Genomic_DNA"/>
</dbReference>
<feature type="compositionally biased region" description="Low complexity" evidence="1">
    <location>
        <begin position="252"/>
        <end position="271"/>
    </location>
</feature>
<dbReference type="HOGENOM" id="CLU_005415_0_0_1"/>
<gene>
    <name evidence="3" type="ORF">VDBG_05757</name>
</gene>
<evidence type="ECO:0000313" key="3">
    <source>
        <dbReference type="EMBL" id="EEY19648.1"/>
    </source>
</evidence>
<dbReference type="PANTHER" id="PTHR10073">
    <property type="entry name" value="DNA MISMATCH REPAIR PROTEIN MLH, PMS, MUTL"/>
    <property type="match status" value="1"/>
</dbReference>
<dbReference type="Proteomes" id="UP000008698">
    <property type="component" value="Unassembled WGS sequence"/>
</dbReference>
<dbReference type="SUPFAM" id="SSF118116">
    <property type="entry name" value="DNA mismatch repair protein MutL"/>
    <property type="match status" value="1"/>
</dbReference>
<feature type="region of interest" description="Disordered" evidence="1">
    <location>
        <begin position="226"/>
        <end position="271"/>
    </location>
</feature>
<reference evidence="4" key="1">
    <citation type="journal article" date="2011" name="PLoS Pathog.">
        <title>Comparative genomics yields insights into niche adaptation of plant vascular wilt pathogens.</title>
        <authorList>
            <person name="Klosterman S.J."/>
            <person name="Subbarao K.V."/>
            <person name="Kang S."/>
            <person name="Veronese P."/>
            <person name="Gold S.E."/>
            <person name="Thomma B.P.H.J."/>
            <person name="Chen Z."/>
            <person name="Henrissat B."/>
            <person name="Lee Y.-H."/>
            <person name="Park J."/>
            <person name="Garcia-Pedrajas M.D."/>
            <person name="Barbara D.J."/>
            <person name="Anchieta A."/>
            <person name="de Jonge R."/>
            <person name="Santhanam P."/>
            <person name="Maruthachalam K."/>
            <person name="Atallah Z."/>
            <person name="Amyotte S.G."/>
            <person name="Paz Z."/>
            <person name="Inderbitzin P."/>
            <person name="Hayes R.J."/>
            <person name="Heiman D.I."/>
            <person name="Young S."/>
            <person name="Zeng Q."/>
            <person name="Engels R."/>
            <person name="Galagan J."/>
            <person name="Cuomo C.A."/>
            <person name="Dobinson K.F."/>
            <person name="Ma L.-J."/>
        </authorList>
    </citation>
    <scope>NUCLEOTIDE SEQUENCE [LARGE SCALE GENOMIC DNA]</scope>
    <source>
        <strain evidence="4">VaMs.102 / ATCC MYA-4576 / FGSC 10136</strain>
    </source>
</reference>
<dbReference type="GO" id="GO:0032300">
    <property type="term" value="C:mismatch repair complex"/>
    <property type="evidence" value="ECO:0007669"/>
    <property type="project" value="InterPro"/>
</dbReference>